<name>A0A699KQ55_TANCI</name>
<feature type="region of interest" description="Disordered" evidence="1">
    <location>
        <begin position="114"/>
        <end position="146"/>
    </location>
</feature>
<dbReference type="EMBL" id="BKCJ010543310">
    <property type="protein sequence ID" value="GFB05955.1"/>
    <property type="molecule type" value="Genomic_DNA"/>
</dbReference>
<dbReference type="AlphaFoldDB" id="A0A699KQ55"/>
<proteinExistence type="predicted"/>
<accession>A0A699KQ55</accession>
<gene>
    <name evidence="2" type="ORF">Tci_677926</name>
</gene>
<organism evidence="2">
    <name type="scientific">Tanacetum cinerariifolium</name>
    <name type="common">Dalmatian daisy</name>
    <name type="synonym">Chrysanthemum cinerariifolium</name>
    <dbReference type="NCBI Taxonomy" id="118510"/>
    <lineage>
        <taxon>Eukaryota</taxon>
        <taxon>Viridiplantae</taxon>
        <taxon>Streptophyta</taxon>
        <taxon>Embryophyta</taxon>
        <taxon>Tracheophyta</taxon>
        <taxon>Spermatophyta</taxon>
        <taxon>Magnoliopsida</taxon>
        <taxon>eudicotyledons</taxon>
        <taxon>Gunneridae</taxon>
        <taxon>Pentapetalae</taxon>
        <taxon>asterids</taxon>
        <taxon>campanulids</taxon>
        <taxon>Asterales</taxon>
        <taxon>Asteraceae</taxon>
        <taxon>Asteroideae</taxon>
        <taxon>Anthemideae</taxon>
        <taxon>Anthemidinae</taxon>
        <taxon>Tanacetum</taxon>
    </lineage>
</organism>
<sequence>MHKAFPLPAIKFLLPEELPTASEDGSHCQKKRDATARKIALLSMSRRNCQSTMAVTLKLSDKLDEKVNMIYHYSLECIETLKKKLETLQQEKEGVDGKLAGLLTASKNLDNLIESQRSNKNKEGLGYSDVPPPIAQIYSSPKKDLS</sequence>
<evidence type="ECO:0000256" key="1">
    <source>
        <dbReference type="SAM" id="MobiDB-lite"/>
    </source>
</evidence>
<comment type="caution">
    <text evidence="2">The sequence shown here is derived from an EMBL/GenBank/DDBJ whole genome shotgun (WGS) entry which is preliminary data.</text>
</comment>
<reference evidence="2" key="1">
    <citation type="journal article" date="2019" name="Sci. Rep.">
        <title>Draft genome of Tanacetum cinerariifolium, the natural source of mosquito coil.</title>
        <authorList>
            <person name="Yamashiro T."/>
            <person name="Shiraishi A."/>
            <person name="Satake H."/>
            <person name="Nakayama K."/>
        </authorList>
    </citation>
    <scope>NUCLEOTIDE SEQUENCE</scope>
</reference>
<protein>
    <submittedName>
        <fullName evidence="2">Uncharacterized protein</fullName>
    </submittedName>
</protein>
<evidence type="ECO:0000313" key="2">
    <source>
        <dbReference type="EMBL" id="GFB05955.1"/>
    </source>
</evidence>